<dbReference type="GO" id="GO:0003677">
    <property type="term" value="F:DNA binding"/>
    <property type="evidence" value="ECO:0007669"/>
    <property type="project" value="InterPro"/>
</dbReference>
<dbReference type="EMBL" id="CP072943">
    <property type="protein sequence ID" value="QTX33221.1"/>
    <property type="molecule type" value="Genomic_DNA"/>
</dbReference>
<dbReference type="Proteomes" id="UP000671879">
    <property type="component" value="Chromosome"/>
</dbReference>
<dbReference type="Gene3D" id="1.10.443.10">
    <property type="entry name" value="Intergrase catalytic core"/>
    <property type="match status" value="1"/>
</dbReference>
<dbReference type="GO" id="GO:0015074">
    <property type="term" value="P:DNA integration"/>
    <property type="evidence" value="ECO:0007669"/>
    <property type="project" value="InterPro"/>
</dbReference>
<gene>
    <name evidence="3" type="ORF">KAR29_04825</name>
</gene>
<dbReference type="AlphaFoldDB" id="A0A9Q7EZR2"/>
<evidence type="ECO:0000313" key="3">
    <source>
        <dbReference type="EMBL" id="QTX33221.1"/>
    </source>
</evidence>
<dbReference type="PANTHER" id="PTHR30349">
    <property type="entry name" value="PHAGE INTEGRASE-RELATED"/>
    <property type="match status" value="1"/>
</dbReference>
<sequence length="197" mass="23012">MEFVQPLRKKTEIERVKEALRSRSLRDYALFTLGINSGLRISDLLRLRVEDVMRVGKSGRRSIKGQIEIREKKRRKMRRFPINRESRSALRDYLYRTDLPSEEPLFASRKRGADGARKAISRQQAYFLLVEAARRAGLDERIGTHTLRKTFAFHLHERGVDLTRIQKILGHSRPEETLAYMGITEDEIFGIIEDLCL</sequence>
<dbReference type="InterPro" id="IPR013762">
    <property type="entry name" value="Integrase-like_cat_sf"/>
</dbReference>
<dbReference type="SUPFAM" id="SSF56349">
    <property type="entry name" value="DNA breaking-rejoining enzymes"/>
    <property type="match status" value="1"/>
</dbReference>
<dbReference type="InterPro" id="IPR002104">
    <property type="entry name" value="Integrase_catalytic"/>
</dbReference>
<dbReference type="GO" id="GO:0006310">
    <property type="term" value="P:DNA recombination"/>
    <property type="evidence" value="ECO:0007669"/>
    <property type="project" value="UniProtKB-KW"/>
</dbReference>
<name>A0A9Q7EZR2_9BACT</name>
<dbReference type="KEGG" id="aram:KAR29_04825"/>
<evidence type="ECO:0000313" key="4">
    <source>
        <dbReference type="Proteomes" id="UP000671879"/>
    </source>
</evidence>
<keyword evidence="1" id="KW-0233">DNA recombination</keyword>
<dbReference type="RefSeq" id="WP_274374501.1">
    <property type="nucleotide sequence ID" value="NZ_CP072943.1"/>
</dbReference>
<evidence type="ECO:0000256" key="1">
    <source>
        <dbReference type="ARBA" id="ARBA00023172"/>
    </source>
</evidence>
<dbReference type="InterPro" id="IPR011010">
    <property type="entry name" value="DNA_brk_join_enz"/>
</dbReference>
<dbReference type="Pfam" id="PF00589">
    <property type="entry name" value="Phage_integrase"/>
    <property type="match status" value="1"/>
</dbReference>
<proteinExistence type="predicted"/>
<keyword evidence="4" id="KW-1185">Reference proteome</keyword>
<organism evidence="3 4">
    <name type="scientific">Aminithiophilus ramosus</name>
    <dbReference type="NCBI Taxonomy" id="3029084"/>
    <lineage>
        <taxon>Bacteria</taxon>
        <taxon>Thermotogati</taxon>
        <taxon>Synergistota</taxon>
        <taxon>Synergistia</taxon>
        <taxon>Synergistales</taxon>
        <taxon>Aminithiophilaceae</taxon>
        <taxon>Aminithiophilus</taxon>
    </lineage>
</organism>
<evidence type="ECO:0000259" key="2">
    <source>
        <dbReference type="Pfam" id="PF00589"/>
    </source>
</evidence>
<dbReference type="InterPro" id="IPR050090">
    <property type="entry name" value="Tyrosine_recombinase_XerCD"/>
</dbReference>
<feature type="domain" description="Tyr recombinase" evidence="2">
    <location>
        <begin position="11"/>
        <end position="182"/>
    </location>
</feature>
<protein>
    <submittedName>
        <fullName evidence="3">Tyrosine-type recombinase/integrase</fullName>
    </submittedName>
</protein>
<accession>A0A9Q7EZR2</accession>
<reference evidence="4" key="1">
    <citation type="submission" date="2021-04" db="EMBL/GenBank/DDBJ databases">
        <title>A novel Synergistetes isolate from a pyrite-forming mixed culture.</title>
        <authorList>
            <person name="Bunk B."/>
            <person name="Sproer C."/>
            <person name="Spring S."/>
            <person name="Pester M."/>
        </authorList>
    </citation>
    <scope>NUCLEOTIDE SEQUENCE [LARGE SCALE GENOMIC DNA]</scope>
    <source>
        <strain evidence="4">J.5.4.2-T.3.5.2</strain>
    </source>
</reference>
<dbReference type="PANTHER" id="PTHR30349:SF82">
    <property type="entry name" value="INTEGRASE_RECOMBINASE YOEC-RELATED"/>
    <property type="match status" value="1"/>
</dbReference>